<evidence type="ECO:0000313" key="3">
    <source>
        <dbReference type="Proteomes" id="UP000177141"/>
    </source>
</evidence>
<evidence type="ECO:0000259" key="1">
    <source>
        <dbReference type="Pfam" id="PF01796"/>
    </source>
</evidence>
<reference evidence="2 3" key="1">
    <citation type="journal article" date="2016" name="Nat. Commun.">
        <title>Thousands of microbial genomes shed light on interconnected biogeochemical processes in an aquifer system.</title>
        <authorList>
            <person name="Anantharaman K."/>
            <person name="Brown C.T."/>
            <person name="Hug L.A."/>
            <person name="Sharon I."/>
            <person name="Castelle C.J."/>
            <person name="Probst A.J."/>
            <person name="Thomas B.C."/>
            <person name="Singh A."/>
            <person name="Wilkins M.J."/>
            <person name="Karaoz U."/>
            <person name="Brodie E.L."/>
            <person name="Williams K.H."/>
            <person name="Hubbard S.S."/>
            <person name="Banfield J.F."/>
        </authorList>
    </citation>
    <scope>NUCLEOTIDE SEQUENCE [LARGE SCALE GENOMIC DNA]</scope>
</reference>
<feature type="domain" description="ChsH2 C-terminal OB-fold" evidence="1">
    <location>
        <begin position="18"/>
        <end position="78"/>
    </location>
</feature>
<protein>
    <recommendedName>
        <fullName evidence="1">ChsH2 C-terminal OB-fold domain-containing protein</fullName>
    </recommendedName>
</protein>
<dbReference type="InterPro" id="IPR012340">
    <property type="entry name" value="NA-bd_OB-fold"/>
</dbReference>
<proteinExistence type="predicted"/>
<evidence type="ECO:0000313" key="2">
    <source>
        <dbReference type="EMBL" id="OGK48351.1"/>
    </source>
</evidence>
<organism evidence="2 3">
    <name type="scientific">Candidatus Roizmanbacteria bacterium RIFCSPLOWO2_01_FULL_38_12</name>
    <dbReference type="NCBI Taxonomy" id="1802061"/>
    <lineage>
        <taxon>Bacteria</taxon>
        <taxon>Candidatus Roizmaniibacteriota</taxon>
    </lineage>
</organism>
<comment type="caution">
    <text evidence="2">The sequence shown here is derived from an EMBL/GenBank/DDBJ whole genome shotgun (WGS) entry which is preliminary data.</text>
</comment>
<dbReference type="SUPFAM" id="SSF50249">
    <property type="entry name" value="Nucleic acid-binding proteins"/>
    <property type="match status" value="1"/>
</dbReference>
<name>A0A1F7IYC6_9BACT</name>
<dbReference type="EMBL" id="MGAL01000017">
    <property type="protein sequence ID" value="OGK48351.1"/>
    <property type="molecule type" value="Genomic_DNA"/>
</dbReference>
<dbReference type="STRING" id="1802061.A3A93_01805"/>
<dbReference type="InterPro" id="IPR002878">
    <property type="entry name" value="ChsH2_C"/>
</dbReference>
<gene>
    <name evidence="2" type="ORF">A3A93_01805</name>
</gene>
<dbReference type="Proteomes" id="UP000177141">
    <property type="component" value="Unassembled WGS sequence"/>
</dbReference>
<accession>A0A1F7IYC6</accession>
<dbReference type="AlphaFoldDB" id="A0A1F7IYC6"/>
<dbReference type="Pfam" id="PF01796">
    <property type="entry name" value="OB_ChsH2_C"/>
    <property type="match status" value="1"/>
</dbReference>
<sequence length="99" mass="11370">MKSVVAQWRKQKKDVFLLGKKGKIITWTKIMVSPPKFQAFTPYLVVLVELENKERVYGQLVDLDDKDPKINQNVIAVLRKTASVGSNDLIEYGVKFMPF</sequence>